<gene>
    <name evidence="1" type="ORF">G0U57_002225</name>
</gene>
<proteinExistence type="predicted"/>
<protein>
    <submittedName>
        <fullName evidence="1">Uncharacterized protein</fullName>
    </submittedName>
</protein>
<dbReference type="Proteomes" id="UP000765507">
    <property type="component" value="Unassembled WGS sequence"/>
</dbReference>
<sequence length="100" mass="10734">MTLTVPVLNATGWQTGAAFLTLPTQAALRVRRGDNGLVSYGESFWVCGDSAYKWLPHGWHGSRYSAILLLPSANSTTPPPPPGRPGKHRVLVAPTRGLIT</sequence>
<dbReference type="EMBL" id="JAHGAV010001272">
    <property type="protein sequence ID" value="KAG6922509.1"/>
    <property type="molecule type" value="Genomic_DNA"/>
</dbReference>
<comment type="caution">
    <text evidence="1">The sequence shown here is derived from an EMBL/GenBank/DDBJ whole genome shotgun (WGS) entry which is preliminary data.</text>
</comment>
<organism evidence="1 2">
    <name type="scientific">Chelydra serpentina</name>
    <name type="common">Snapping turtle</name>
    <name type="synonym">Testudo serpentina</name>
    <dbReference type="NCBI Taxonomy" id="8475"/>
    <lineage>
        <taxon>Eukaryota</taxon>
        <taxon>Metazoa</taxon>
        <taxon>Chordata</taxon>
        <taxon>Craniata</taxon>
        <taxon>Vertebrata</taxon>
        <taxon>Euteleostomi</taxon>
        <taxon>Archelosauria</taxon>
        <taxon>Testudinata</taxon>
        <taxon>Testudines</taxon>
        <taxon>Cryptodira</taxon>
        <taxon>Durocryptodira</taxon>
        <taxon>Americhelydia</taxon>
        <taxon>Chelydroidea</taxon>
        <taxon>Chelydridae</taxon>
        <taxon>Chelydra</taxon>
    </lineage>
</organism>
<dbReference type="AlphaFoldDB" id="A0A8T1S0E4"/>
<feature type="non-terminal residue" evidence="1">
    <location>
        <position position="100"/>
    </location>
</feature>
<keyword evidence="2" id="KW-1185">Reference proteome</keyword>
<evidence type="ECO:0000313" key="1">
    <source>
        <dbReference type="EMBL" id="KAG6922509.1"/>
    </source>
</evidence>
<name>A0A8T1S0E4_CHESE</name>
<reference evidence="1 2" key="1">
    <citation type="journal article" date="2020" name="G3 (Bethesda)">
        <title>Draft Genome of the Common Snapping Turtle, Chelydra serpentina, a Model for Phenotypic Plasticity in Reptiles.</title>
        <authorList>
            <person name="Das D."/>
            <person name="Singh S.K."/>
            <person name="Bierstedt J."/>
            <person name="Erickson A."/>
            <person name="Galli G.L.J."/>
            <person name="Crossley D.A. 2nd"/>
            <person name="Rhen T."/>
        </authorList>
    </citation>
    <scope>NUCLEOTIDE SEQUENCE [LARGE SCALE GENOMIC DNA]</scope>
    <source>
        <strain evidence="1">KW</strain>
    </source>
</reference>
<evidence type="ECO:0000313" key="2">
    <source>
        <dbReference type="Proteomes" id="UP000765507"/>
    </source>
</evidence>
<accession>A0A8T1S0E4</accession>